<comment type="caution">
    <text evidence="2">The sequence shown here is derived from an EMBL/GenBank/DDBJ whole genome shotgun (WGS) entry which is preliminary data.</text>
</comment>
<feature type="region of interest" description="Disordered" evidence="1">
    <location>
        <begin position="1"/>
        <end position="150"/>
    </location>
</feature>
<gene>
    <name evidence="2" type="ORF">QBC47DRAFT_435948</name>
</gene>
<evidence type="ECO:0000256" key="1">
    <source>
        <dbReference type="SAM" id="MobiDB-lite"/>
    </source>
</evidence>
<protein>
    <recommendedName>
        <fullName evidence="4">C2H2-type domain-containing protein</fullName>
    </recommendedName>
</protein>
<dbReference type="PANTHER" id="PTHR38166">
    <property type="entry name" value="C2H2-TYPE DOMAIN-CONTAINING PROTEIN-RELATED"/>
    <property type="match status" value="1"/>
</dbReference>
<proteinExistence type="predicted"/>
<dbReference type="Proteomes" id="UP001239445">
    <property type="component" value="Unassembled WGS sequence"/>
</dbReference>
<sequence length="672" mass="73280">MSSHDSLGRHHGRLTARPASFCSDLTPQPGLAADAEGADIPVSDARPFSTEVYEEHPLNTRPQRFSCQSSSKDSGVVMDNDDGSMPPQSYFDFSDDEMNDDGNGETDAIAAWDDQNNERSEAEGTPAEEPSPGEQASTSPSDDLDEDDDEVVTVVQDVLDGEVDKILSFALQLLHGLELANLGQGSKRELCRSLTLDFAETLARVVEDTDDNSSNNYQSASPEPSARAASTGTRGNATEPSDDPSLGATRDGDSVDTSMRPSSGGGADVAVATDSRKRARGENVRLRCPFRAQNQLRFNVRDHPGCSLTSFPCMADLRQHVVKKHRRDDPNKFVCPRCNEVFETRGEQQQHAKRPQSCISKSINHEDGVDGETITRILARNRESSRGEISIEAQWAELWGLVFPDTASEDIPIYTYHVVMEDSDLEAEYRGLLPILADDLLERGYFLHDPSLDMRTVLADNFNMAFQNCRMRAKNMEHTNRQTSNPRAKRPAGALSRYAARSRDSAIGTDTSSVYISMSPRLSHPAPGHSYNLLPTSLRLPSQPPLYPNYGADPNSHQSISPGVAHAGALPTSEQDLAWMGTGFPRPPSDLGLDFIVPVPHAGHGQAPGLHDQHFSPAYTQTMRYDSRRFARQGPAMQVDTSGFGSELGQFAGAGNVQQAPDAEGLGDGYFS</sequence>
<evidence type="ECO:0008006" key="4">
    <source>
        <dbReference type="Google" id="ProtNLM"/>
    </source>
</evidence>
<dbReference type="EMBL" id="MU839828">
    <property type="protein sequence ID" value="KAK1758807.1"/>
    <property type="molecule type" value="Genomic_DNA"/>
</dbReference>
<organism evidence="2 3">
    <name type="scientific">Echria macrotheca</name>
    <dbReference type="NCBI Taxonomy" id="438768"/>
    <lineage>
        <taxon>Eukaryota</taxon>
        <taxon>Fungi</taxon>
        <taxon>Dikarya</taxon>
        <taxon>Ascomycota</taxon>
        <taxon>Pezizomycotina</taxon>
        <taxon>Sordariomycetes</taxon>
        <taxon>Sordariomycetidae</taxon>
        <taxon>Sordariales</taxon>
        <taxon>Schizotheciaceae</taxon>
        <taxon>Echria</taxon>
    </lineage>
</organism>
<keyword evidence="3" id="KW-1185">Reference proteome</keyword>
<feature type="compositionally biased region" description="Polar residues" evidence="1">
    <location>
        <begin position="60"/>
        <end position="73"/>
    </location>
</feature>
<feature type="compositionally biased region" description="Acidic residues" evidence="1">
    <location>
        <begin position="93"/>
        <end position="104"/>
    </location>
</feature>
<evidence type="ECO:0000313" key="2">
    <source>
        <dbReference type="EMBL" id="KAK1758807.1"/>
    </source>
</evidence>
<evidence type="ECO:0000313" key="3">
    <source>
        <dbReference type="Proteomes" id="UP001239445"/>
    </source>
</evidence>
<reference evidence="2" key="1">
    <citation type="submission" date="2023-06" db="EMBL/GenBank/DDBJ databases">
        <title>Genome-scale phylogeny and comparative genomics of the fungal order Sordariales.</title>
        <authorList>
            <consortium name="Lawrence Berkeley National Laboratory"/>
            <person name="Hensen N."/>
            <person name="Bonometti L."/>
            <person name="Westerberg I."/>
            <person name="Brannstrom I.O."/>
            <person name="Guillou S."/>
            <person name="Cros-Aarteil S."/>
            <person name="Calhoun S."/>
            <person name="Haridas S."/>
            <person name="Kuo A."/>
            <person name="Mondo S."/>
            <person name="Pangilinan J."/>
            <person name="Riley R."/>
            <person name="Labutti K."/>
            <person name="Andreopoulos B."/>
            <person name="Lipzen A."/>
            <person name="Chen C."/>
            <person name="Yanf M."/>
            <person name="Daum C."/>
            <person name="Ng V."/>
            <person name="Clum A."/>
            <person name="Steindorff A."/>
            <person name="Ohm R."/>
            <person name="Martin F."/>
            <person name="Silar P."/>
            <person name="Natvig D."/>
            <person name="Lalanne C."/>
            <person name="Gautier V."/>
            <person name="Ament-Velasquez S.L."/>
            <person name="Kruys A."/>
            <person name="Hutchinson M.I."/>
            <person name="Powell A.J."/>
            <person name="Barry K."/>
            <person name="Miller A.N."/>
            <person name="Grigoriev I.V."/>
            <person name="Debuchy R."/>
            <person name="Gladieux P."/>
            <person name="Thoren M.H."/>
            <person name="Johannesson H."/>
        </authorList>
    </citation>
    <scope>NUCLEOTIDE SEQUENCE</scope>
    <source>
        <strain evidence="2">PSN4</strain>
    </source>
</reference>
<name>A0AAJ0BIX2_9PEZI</name>
<dbReference type="AlphaFoldDB" id="A0AAJ0BIX2"/>
<dbReference type="PANTHER" id="PTHR38166:SF1">
    <property type="entry name" value="C2H2-TYPE DOMAIN-CONTAINING PROTEIN"/>
    <property type="match status" value="1"/>
</dbReference>
<feature type="compositionally biased region" description="Low complexity" evidence="1">
    <location>
        <begin position="219"/>
        <end position="230"/>
    </location>
</feature>
<feature type="region of interest" description="Disordered" evidence="1">
    <location>
        <begin position="209"/>
        <end position="281"/>
    </location>
</feature>
<accession>A0AAJ0BIX2</accession>